<protein>
    <recommendedName>
        <fullName evidence="14">cholesterol 7-desaturase</fullName>
        <ecNumber evidence="14">1.14.19.21</ecNumber>
    </recommendedName>
</protein>
<evidence type="ECO:0000256" key="11">
    <source>
        <dbReference type="ARBA" id="ARBA00023136"/>
    </source>
</evidence>
<evidence type="ECO:0000256" key="5">
    <source>
        <dbReference type="ARBA" id="ARBA00022714"/>
    </source>
</evidence>
<keyword evidence="9" id="KW-0408">Iron</keyword>
<dbReference type="GO" id="GO:0051537">
    <property type="term" value="F:2 iron, 2 sulfur cluster binding"/>
    <property type="evidence" value="ECO:0007669"/>
    <property type="project" value="UniProtKB-KW"/>
</dbReference>
<dbReference type="AlphaFoldDB" id="A0A3N2DH24"/>
<dbReference type="EMBL" id="RKHR01000006">
    <property type="protein sequence ID" value="ROR99059.1"/>
    <property type="molecule type" value="Genomic_DNA"/>
</dbReference>
<dbReference type="GO" id="GO:0051213">
    <property type="term" value="F:dioxygenase activity"/>
    <property type="evidence" value="ECO:0007669"/>
    <property type="project" value="UniProtKB-KW"/>
</dbReference>
<sequence>MSEERYQFPIPHGWYGIGFSAELAIGEVRPLKYFGQDIVLYRGEDGIAHVSEAHCPHLGAHVGHGGEVVGNNIRCPFHHWQFDGEGKADHIPYAKNIPPRAQKKGCLFQYPVVEANRVIWVWYHPERIAPLFPVVKHPEFEEHDDEWTEFQSFTWEIPTTVQETAENAADLAHFLYVHNSAEMPEGEVVYDGPQRAARFDMRTPAMNEDGTMSEVDFIDSVLETANNGPGQTWQTFSGIFYTMMIGLITPIDGQNMSMTFAFTHRKGQTEEQEIMANGMRDQITSGVEEDIPIWRHKIYQEKPILCDGDGPIAQYRKWFKRFYDESPDNHS</sequence>
<evidence type="ECO:0000259" key="17">
    <source>
        <dbReference type="PROSITE" id="PS51296"/>
    </source>
</evidence>
<dbReference type="OrthoDB" id="9769355at2"/>
<dbReference type="InterPro" id="IPR045605">
    <property type="entry name" value="KshA-like_C"/>
</dbReference>
<evidence type="ECO:0000256" key="12">
    <source>
        <dbReference type="ARBA" id="ARBA00025712"/>
    </source>
</evidence>
<dbReference type="EC" id="1.14.19.21" evidence="14"/>
<comment type="pathway">
    <text evidence="3">Hormone biosynthesis.</text>
</comment>
<keyword evidence="8" id="KW-0560">Oxidoreductase</keyword>
<evidence type="ECO:0000256" key="2">
    <source>
        <dbReference type="ARBA" id="ARBA00004370"/>
    </source>
</evidence>
<comment type="subcellular location">
    <subcellularLocation>
        <location evidence="2">Membrane</location>
    </subcellularLocation>
</comment>
<dbReference type="CDD" id="cd03469">
    <property type="entry name" value="Rieske_RO_Alpha_N"/>
    <property type="match status" value="1"/>
</dbReference>
<dbReference type="PROSITE" id="PS51296">
    <property type="entry name" value="RIESKE"/>
    <property type="match status" value="1"/>
</dbReference>
<comment type="similarity">
    <text evidence="13">Belongs to the cholesterol 7-desaturase family.</text>
</comment>
<comment type="caution">
    <text evidence="18">The sequence shown here is derived from an EMBL/GenBank/DDBJ whole genome shotgun (WGS) entry which is preliminary data.</text>
</comment>
<evidence type="ECO:0000256" key="4">
    <source>
        <dbReference type="ARBA" id="ARBA00022692"/>
    </source>
</evidence>
<dbReference type="SUPFAM" id="SSF50022">
    <property type="entry name" value="ISP domain"/>
    <property type="match status" value="1"/>
</dbReference>
<comment type="cofactor">
    <cofactor evidence="1">
        <name>Fe cation</name>
        <dbReference type="ChEBI" id="CHEBI:24875"/>
    </cofactor>
</comment>
<feature type="domain" description="Rieske" evidence="17">
    <location>
        <begin position="14"/>
        <end position="121"/>
    </location>
</feature>
<dbReference type="Gene3D" id="2.102.10.10">
    <property type="entry name" value="Rieske [2Fe-2S] iron-sulphur domain"/>
    <property type="match status" value="1"/>
</dbReference>
<keyword evidence="4" id="KW-0812">Transmembrane</keyword>
<dbReference type="InterPro" id="IPR050584">
    <property type="entry name" value="Cholesterol_7-desaturase"/>
</dbReference>
<evidence type="ECO:0000256" key="7">
    <source>
        <dbReference type="ARBA" id="ARBA00022989"/>
    </source>
</evidence>
<evidence type="ECO:0000256" key="6">
    <source>
        <dbReference type="ARBA" id="ARBA00022723"/>
    </source>
</evidence>
<dbReference type="SUPFAM" id="SSF55961">
    <property type="entry name" value="Bet v1-like"/>
    <property type="match status" value="1"/>
</dbReference>
<dbReference type="Pfam" id="PF00355">
    <property type="entry name" value="Rieske"/>
    <property type="match status" value="1"/>
</dbReference>
<evidence type="ECO:0000256" key="1">
    <source>
        <dbReference type="ARBA" id="ARBA00001962"/>
    </source>
</evidence>
<evidence type="ECO:0000256" key="16">
    <source>
        <dbReference type="ARBA" id="ARBA00049548"/>
    </source>
</evidence>
<organism evidence="18 19">
    <name type="scientific">Sinobacterium caligoides</name>
    <dbReference type="NCBI Taxonomy" id="933926"/>
    <lineage>
        <taxon>Bacteria</taxon>
        <taxon>Pseudomonadati</taxon>
        <taxon>Pseudomonadota</taxon>
        <taxon>Gammaproteobacteria</taxon>
        <taxon>Cellvibrionales</taxon>
        <taxon>Spongiibacteraceae</taxon>
        <taxon>Sinobacterium</taxon>
    </lineage>
</organism>
<keyword evidence="19" id="KW-1185">Reference proteome</keyword>
<dbReference type="PANTHER" id="PTHR21266">
    <property type="entry name" value="IRON-SULFUR DOMAIN CONTAINING PROTEIN"/>
    <property type="match status" value="1"/>
</dbReference>
<proteinExistence type="inferred from homology"/>
<dbReference type="GO" id="GO:0005737">
    <property type="term" value="C:cytoplasm"/>
    <property type="evidence" value="ECO:0007669"/>
    <property type="project" value="TreeGrafter"/>
</dbReference>
<reference evidence="18 19" key="1">
    <citation type="submission" date="2018-11" db="EMBL/GenBank/DDBJ databases">
        <title>Genomic Encyclopedia of Type Strains, Phase IV (KMG-IV): sequencing the most valuable type-strain genomes for metagenomic binning, comparative biology and taxonomic classification.</title>
        <authorList>
            <person name="Goeker M."/>
        </authorList>
    </citation>
    <scope>NUCLEOTIDE SEQUENCE [LARGE SCALE GENOMIC DNA]</scope>
    <source>
        <strain evidence="18 19">DSM 100316</strain>
    </source>
</reference>
<evidence type="ECO:0000313" key="18">
    <source>
        <dbReference type="EMBL" id="ROR99059.1"/>
    </source>
</evidence>
<dbReference type="RefSeq" id="WP_123713622.1">
    <property type="nucleotide sequence ID" value="NZ_RKHR01000006.1"/>
</dbReference>
<dbReference type="Gene3D" id="3.90.380.10">
    <property type="entry name" value="Naphthalene 1,2-dioxygenase Alpha Subunit, Chain A, domain 1"/>
    <property type="match status" value="1"/>
</dbReference>
<comment type="pathway">
    <text evidence="12">Steroid hormone biosynthesis; dafachronic acid biosynthesis.</text>
</comment>
<keyword evidence="7" id="KW-1133">Transmembrane helix</keyword>
<dbReference type="Proteomes" id="UP000275394">
    <property type="component" value="Unassembled WGS sequence"/>
</dbReference>
<evidence type="ECO:0000256" key="15">
    <source>
        <dbReference type="ARBA" id="ARBA00047853"/>
    </source>
</evidence>
<dbReference type="GO" id="GO:0016020">
    <property type="term" value="C:membrane"/>
    <property type="evidence" value="ECO:0007669"/>
    <property type="project" value="UniProtKB-SubCell"/>
</dbReference>
<evidence type="ECO:0000256" key="10">
    <source>
        <dbReference type="ARBA" id="ARBA00023014"/>
    </source>
</evidence>
<keyword evidence="18" id="KW-0223">Dioxygenase</keyword>
<evidence type="ECO:0000256" key="9">
    <source>
        <dbReference type="ARBA" id="ARBA00023004"/>
    </source>
</evidence>
<comment type="catalytic activity">
    <reaction evidence="16">
        <text>cholesterol + NADPH + O2 + H(+) = 7-dehydrocholesterol + NADP(+) + 2 H2O</text>
        <dbReference type="Rhea" id="RHEA:45024"/>
        <dbReference type="ChEBI" id="CHEBI:15377"/>
        <dbReference type="ChEBI" id="CHEBI:15378"/>
        <dbReference type="ChEBI" id="CHEBI:15379"/>
        <dbReference type="ChEBI" id="CHEBI:16113"/>
        <dbReference type="ChEBI" id="CHEBI:17759"/>
        <dbReference type="ChEBI" id="CHEBI:57783"/>
        <dbReference type="ChEBI" id="CHEBI:58349"/>
        <dbReference type="EC" id="1.14.19.21"/>
    </reaction>
    <physiologicalReaction direction="left-to-right" evidence="16">
        <dbReference type="Rhea" id="RHEA:45025"/>
    </physiologicalReaction>
</comment>
<name>A0A3N2DH24_9GAMM</name>
<gene>
    <name evidence="18" type="ORF">EDC56_3299</name>
</gene>
<evidence type="ECO:0000256" key="13">
    <source>
        <dbReference type="ARBA" id="ARBA00025729"/>
    </source>
</evidence>
<dbReference type="GO" id="GO:0046872">
    <property type="term" value="F:metal ion binding"/>
    <property type="evidence" value="ECO:0007669"/>
    <property type="project" value="UniProtKB-KW"/>
</dbReference>
<comment type="catalytic activity">
    <reaction evidence="15">
        <text>cholesterol + NADH + O2 + H(+) = 7-dehydrocholesterol + NAD(+) + 2 H2O</text>
        <dbReference type="Rhea" id="RHEA:51644"/>
        <dbReference type="ChEBI" id="CHEBI:15377"/>
        <dbReference type="ChEBI" id="CHEBI:15378"/>
        <dbReference type="ChEBI" id="CHEBI:15379"/>
        <dbReference type="ChEBI" id="CHEBI:16113"/>
        <dbReference type="ChEBI" id="CHEBI:17759"/>
        <dbReference type="ChEBI" id="CHEBI:57540"/>
        <dbReference type="ChEBI" id="CHEBI:57945"/>
        <dbReference type="EC" id="1.14.19.21"/>
    </reaction>
    <physiologicalReaction direction="left-to-right" evidence="15">
        <dbReference type="Rhea" id="RHEA:51645"/>
    </physiologicalReaction>
</comment>
<evidence type="ECO:0000313" key="19">
    <source>
        <dbReference type="Proteomes" id="UP000275394"/>
    </source>
</evidence>
<keyword evidence="5" id="KW-0001">2Fe-2S</keyword>
<keyword evidence="11" id="KW-0472">Membrane</keyword>
<keyword evidence="6" id="KW-0479">Metal-binding</keyword>
<accession>A0A3N2DH24</accession>
<dbReference type="InterPro" id="IPR036922">
    <property type="entry name" value="Rieske_2Fe-2S_sf"/>
</dbReference>
<evidence type="ECO:0000256" key="8">
    <source>
        <dbReference type="ARBA" id="ARBA00023002"/>
    </source>
</evidence>
<dbReference type="PANTHER" id="PTHR21266:SF32">
    <property type="entry name" value="CHOLESTEROL 7-DESATURASE NVD"/>
    <property type="match status" value="1"/>
</dbReference>
<dbReference type="Pfam" id="PF19298">
    <property type="entry name" value="KshA_C"/>
    <property type="match status" value="1"/>
</dbReference>
<evidence type="ECO:0000256" key="14">
    <source>
        <dbReference type="ARBA" id="ARBA00026095"/>
    </source>
</evidence>
<keyword evidence="10" id="KW-0411">Iron-sulfur</keyword>
<dbReference type="InterPro" id="IPR017941">
    <property type="entry name" value="Rieske_2Fe-2S"/>
</dbReference>
<evidence type="ECO:0000256" key="3">
    <source>
        <dbReference type="ARBA" id="ARBA00004972"/>
    </source>
</evidence>
<dbReference type="GO" id="GO:0008203">
    <property type="term" value="P:cholesterol metabolic process"/>
    <property type="evidence" value="ECO:0007669"/>
    <property type="project" value="InterPro"/>
</dbReference>
<dbReference type="GO" id="GO:0170056">
    <property type="term" value="F:cholesterol 7-desaturase [NAD(P)H] activity"/>
    <property type="evidence" value="ECO:0007669"/>
    <property type="project" value="UniProtKB-EC"/>
</dbReference>